<evidence type="ECO:0000313" key="1">
    <source>
        <dbReference type="EMBL" id="MDO1446116.1"/>
    </source>
</evidence>
<dbReference type="EMBL" id="JAUKPO010000003">
    <property type="protein sequence ID" value="MDO1446116.1"/>
    <property type="molecule type" value="Genomic_DNA"/>
</dbReference>
<gene>
    <name evidence="1" type="ORF">Q0590_07630</name>
</gene>
<dbReference type="SUPFAM" id="SSF53448">
    <property type="entry name" value="Nucleotide-diphospho-sugar transferases"/>
    <property type="match status" value="1"/>
</dbReference>
<dbReference type="Gene3D" id="3.90.550.10">
    <property type="entry name" value="Spore Coat Polysaccharide Biosynthesis Protein SpsA, Chain A"/>
    <property type="match status" value="1"/>
</dbReference>
<sequence length="299" mass="35381">MKVSGFSYIRNGFTYGYPFLQSIQSILPICDEFVMAVGNSTDGTREAIVNLQSPKIKIIDTVWDENLREGGKIFAQQANIALDGISGDWGFHIQADEVIHEKDLDTLYAAMQRYKDNFEIEGFLLQFLNFFGSYQYIGNTRRWHRKEIRIIRNNGKLNVRSFRDSQGFRKYPSMEAYTGGHKGIKLHVKELEVPVYHYSYVRPPQLMQQKAKYFHSFWHDDKWVEANVKAKEFDYYQVDDLRKFTGTHPNLMREIVAAQNWEFDINKIRRSFTPRERFLFLVEKYTGVRIGEYKNYKRI</sequence>
<proteinExistence type="predicted"/>
<dbReference type="InterPro" id="IPR029044">
    <property type="entry name" value="Nucleotide-diphossugar_trans"/>
</dbReference>
<dbReference type="RefSeq" id="WP_302036917.1">
    <property type="nucleotide sequence ID" value="NZ_JAUKPO010000003.1"/>
</dbReference>
<name>A0ABT8R1Y8_9BACT</name>
<dbReference type="Proteomes" id="UP001168528">
    <property type="component" value="Unassembled WGS sequence"/>
</dbReference>
<evidence type="ECO:0008006" key="3">
    <source>
        <dbReference type="Google" id="ProtNLM"/>
    </source>
</evidence>
<organism evidence="1 2">
    <name type="scientific">Rhodocytophaga aerolata</name>
    <dbReference type="NCBI Taxonomy" id="455078"/>
    <lineage>
        <taxon>Bacteria</taxon>
        <taxon>Pseudomonadati</taxon>
        <taxon>Bacteroidota</taxon>
        <taxon>Cytophagia</taxon>
        <taxon>Cytophagales</taxon>
        <taxon>Rhodocytophagaceae</taxon>
        <taxon>Rhodocytophaga</taxon>
    </lineage>
</organism>
<protein>
    <recommendedName>
        <fullName evidence="3">Glycosyltransferase</fullName>
    </recommendedName>
</protein>
<accession>A0ABT8R1Y8</accession>
<reference evidence="1" key="1">
    <citation type="submission" date="2023-07" db="EMBL/GenBank/DDBJ databases">
        <title>The genome sequence of Rhodocytophaga aerolata KACC 12507.</title>
        <authorList>
            <person name="Zhang X."/>
        </authorList>
    </citation>
    <scope>NUCLEOTIDE SEQUENCE</scope>
    <source>
        <strain evidence="1">KACC 12507</strain>
    </source>
</reference>
<comment type="caution">
    <text evidence="1">The sequence shown here is derived from an EMBL/GenBank/DDBJ whole genome shotgun (WGS) entry which is preliminary data.</text>
</comment>
<keyword evidence="2" id="KW-1185">Reference proteome</keyword>
<evidence type="ECO:0000313" key="2">
    <source>
        <dbReference type="Proteomes" id="UP001168528"/>
    </source>
</evidence>